<evidence type="ECO:0000313" key="5">
    <source>
        <dbReference type="EMBL" id="QJD82660.1"/>
    </source>
</evidence>
<keyword evidence="1" id="KW-0805">Transcription regulation</keyword>
<dbReference type="InterPro" id="IPR018060">
    <property type="entry name" value="HTH_AraC"/>
</dbReference>
<dbReference type="InterPro" id="IPR037923">
    <property type="entry name" value="HTH-like"/>
</dbReference>
<dbReference type="PROSITE" id="PS01124">
    <property type="entry name" value="HTH_ARAC_FAMILY_2"/>
    <property type="match status" value="1"/>
</dbReference>
<keyword evidence="3" id="KW-0804">Transcription</keyword>
<proteinExistence type="predicted"/>
<name>A0A7Z2VGR9_9BACL</name>
<dbReference type="Proteomes" id="UP000502248">
    <property type="component" value="Chromosome"/>
</dbReference>
<evidence type="ECO:0000256" key="1">
    <source>
        <dbReference type="ARBA" id="ARBA00023015"/>
    </source>
</evidence>
<dbReference type="Gene3D" id="1.10.10.60">
    <property type="entry name" value="Homeodomain-like"/>
    <property type="match status" value="2"/>
</dbReference>
<dbReference type="PANTHER" id="PTHR46796">
    <property type="entry name" value="HTH-TYPE TRANSCRIPTIONAL ACTIVATOR RHAS-RELATED"/>
    <property type="match status" value="1"/>
</dbReference>
<evidence type="ECO:0000313" key="6">
    <source>
        <dbReference type="Proteomes" id="UP000502248"/>
    </source>
</evidence>
<protein>
    <submittedName>
        <fullName evidence="5">AraC family transcriptional regulator</fullName>
    </submittedName>
</protein>
<dbReference type="AlphaFoldDB" id="A0A7Z2VGR9"/>
<dbReference type="EMBL" id="CP051680">
    <property type="protein sequence ID" value="QJD82660.1"/>
    <property type="molecule type" value="Genomic_DNA"/>
</dbReference>
<accession>A0A7Z2VGR9</accession>
<evidence type="ECO:0000256" key="3">
    <source>
        <dbReference type="ARBA" id="ARBA00023163"/>
    </source>
</evidence>
<evidence type="ECO:0000256" key="2">
    <source>
        <dbReference type="ARBA" id="ARBA00023125"/>
    </source>
</evidence>
<keyword evidence="2" id="KW-0238">DNA-binding</keyword>
<dbReference type="RefSeq" id="WP_169278958.1">
    <property type="nucleotide sequence ID" value="NZ_CP051680.1"/>
</dbReference>
<dbReference type="PANTHER" id="PTHR46796:SF6">
    <property type="entry name" value="ARAC SUBFAMILY"/>
    <property type="match status" value="1"/>
</dbReference>
<dbReference type="InterPro" id="IPR050204">
    <property type="entry name" value="AraC_XylS_family_regulators"/>
</dbReference>
<dbReference type="PRINTS" id="PR00032">
    <property type="entry name" value="HTHARAC"/>
</dbReference>
<gene>
    <name evidence="5" type="ORF">HH215_05300</name>
</gene>
<dbReference type="Pfam" id="PF12833">
    <property type="entry name" value="HTH_18"/>
    <property type="match status" value="1"/>
</dbReference>
<dbReference type="Pfam" id="PF02311">
    <property type="entry name" value="AraC_binding"/>
    <property type="match status" value="1"/>
</dbReference>
<dbReference type="KEGG" id="cheb:HH215_05300"/>
<dbReference type="GO" id="GO:0003700">
    <property type="term" value="F:DNA-binding transcription factor activity"/>
    <property type="evidence" value="ECO:0007669"/>
    <property type="project" value="InterPro"/>
</dbReference>
<feature type="domain" description="HTH araC/xylS-type" evidence="4">
    <location>
        <begin position="183"/>
        <end position="281"/>
    </location>
</feature>
<dbReference type="CDD" id="cd02208">
    <property type="entry name" value="cupin_RmlC-like"/>
    <property type="match status" value="1"/>
</dbReference>
<dbReference type="GO" id="GO:0043565">
    <property type="term" value="F:sequence-specific DNA binding"/>
    <property type="evidence" value="ECO:0007669"/>
    <property type="project" value="InterPro"/>
</dbReference>
<dbReference type="SUPFAM" id="SSF51215">
    <property type="entry name" value="Regulatory protein AraC"/>
    <property type="match status" value="1"/>
</dbReference>
<dbReference type="InterPro" id="IPR009057">
    <property type="entry name" value="Homeodomain-like_sf"/>
</dbReference>
<sequence length="285" mass="33179">MRIAERRWTWGEAVNEVPEFVMLGHDDLLRAMPLVDHAHPGCYEFVFIERGKASWEVGDERFDTQAGDVFHSRPDEIHRGGFHVIEPCKFWWLIIREPNPRDWLRLTEAENRDLAETMSALPRVQHAGFQPLEAFRGLRYALESGMNLRSMAVRQAIQQLLLQITVPYSGDIAIASDLLGQFDRLIRRMETEPEWRPTVEQLAESVGISVSHFHRTFRAYTGFPPTAFMERQRHKQACRLLSETKEPITDIAFSLGYPSSQHFATVFKRFYGLTPTQWRSRSYSR</sequence>
<reference evidence="5 6" key="1">
    <citation type="submission" date="2020-04" db="EMBL/GenBank/DDBJ databases">
        <title>Genome sequencing of novel species.</title>
        <authorList>
            <person name="Heo J."/>
            <person name="Kim S.-J."/>
            <person name="Kim J.-S."/>
            <person name="Hong S.-B."/>
            <person name="Kwon S.-W."/>
        </authorList>
    </citation>
    <scope>NUCLEOTIDE SEQUENCE [LARGE SCALE GENOMIC DNA]</scope>
    <source>
        <strain evidence="5 6">MFER-1</strain>
    </source>
</reference>
<dbReference type="InterPro" id="IPR020449">
    <property type="entry name" value="Tscrpt_reg_AraC-type_HTH"/>
</dbReference>
<keyword evidence="6" id="KW-1185">Reference proteome</keyword>
<dbReference type="SUPFAM" id="SSF46689">
    <property type="entry name" value="Homeodomain-like"/>
    <property type="match status" value="2"/>
</dbReference>
<dbReference type="InterPro" id="IPR014710">
    <property type="entry name" value="RmlC-like_jellyroll"/>
</dbReference>
<dbReference type="Gene3D" id="2.60.120.10">
    <property type="entry name" value="Jelly Rolls"/>
    <property type="match status" value="1"/>
</dbReference>
<evidence type="ECO:0000259" key="4">
    <source>
        <dbReference type="PROSITE" id="PS01124"/>
    </source>
</evidence>
<dbReference type="SMART" id="SM00342">
    <property type="entry name" value="HTH_ARAC"/>
    <property type="match status" value="1"/>
</dbReference>
<organism evidence="5 6">
    <name type="scientific">Cohnella herbarum</name>
    <dbReference type="NCBI Taxonomy" id="2728023"/>
    <lineage>
        <taxon>Bacteria</taxon>
        <taxon>Bacillati</taxon>
        <taxon>Bacillota</taxon>
        <taxon>Bacilli</taxon>
        <taxon>Bacillales</taxon>
        <taxon>Paenibacillaceae</taxon>
        <taxon>Cohnella</taxon>
    </lineage>
</organism>
<dbReference type="InterPro" id="IPR003313">
    <property type="entry name" value="AraC-bd"/>
</dbReference>